<reference evidence="1 2" key="1">
    <citation type="submission" date="2016-06" db="EMBL/GenBank/DDBJ databases">
        <authorList>
            <person name="Olsen C.W."/>
            <person name="Carey S."/>
            <person name="Hinshaw L."/>
            <person name="Karasin A.I."/>
        </authorList>
    </citation>
    <scope>NUCLEOTIDE SEQUENCE [LARGE SCALE GENOMIC DNA]</scope>
    <source>
        <strain evidence="1 2">LZ-22</strain>
    </source>
</reference>
<dbReference type="AlphaFoldDB" id="A0A1G6GGI8"/>
<sequence>MTRNRRKDQDRIILAGASPFMNEVLRAAYEELSELED</sequence>
<evidence type="ECO:0000313" key="2">
    <source>
        <dbReference type="Proteomes" id="UP000199086"/>
    </source>
</evidence>
<dbReference type="Proteomes" id="UP000199086">
    <property type="component" value="Unassembled WGS sequence"/>
</dbReference>
<evidence type="ECO:0000313" key="1">
    <source>
        <dbReference type="EMBL" id="SDB80296.1"/>
    </source>
</evidence>
<protein>
    <submittedName>
        <fullName evidence="1">Uncharacterized protein</fullName>
    </submittedName>
</protein>
<proteinExistence type="predicted"/>
<keyword evidence="2" id="KW-1185">Reference proteome</keyword>
<name>A0A1G6GGI8_9ACTN</name>
<organism evidence="1 2">
    <name type="scientific">Raineyella antarctica</name>
    <dbReference type="NCBI Taxonomy" id="1577474"/>
    <lineage>
        <taxon>Bacteria</taxon>
        <taxon>Bacillati</taxon>
        <taxon>Actinomycetota</taxon>
        <taxon>Actinomycetes</taxon>
        <taxon>Propionibacteriales</taxon>
        <taxon>Propionibacteriaceae</taxon>
        <taxon>Raineyella</taxon>
    </lineage>
</organism>
<dbReference type="STRING" id="1577474.GA0111570_10282"/>
<accession>A0A1G6GGI8</accession>
<dbReference type="EMBL" id="FMYF01000002">
    <property type="protein sequence ID" value="SDB80296.1"/>
    <property type="molecule type" value="Genomic_DNA"/>
</dbReference>
<gene>
    <name evidence="1" type="ORF">GA0111570_10282</name>
</gene>